<keyword evidence="1" id="KW-0812">Transmembrane</keyword>
<evidence type="ECO:0000313" key="2">
    <source>
        <dbReference type="EnsemblPlants" id="OMERI06G16960.1"/>
    </source>
</evidence>
<dbReference type="HOGENOM" id="CLU_2007592_0_0_1"/>
<reference evidence="2" key="1">
    <citation type="submission" date="2015-04" db="UniProtKB">
        <authorList>
            <consortium name="EnsemblPlants"/>
        </authorList>
    </citation>
    <scope>IDENTIFICATION</scope>
</reference>
<sequence length="124" mass="12550">MDGGSPATDACCLIPAIPTAEVRIAIVVVVFSGVGIGIVISIGGVVVVFSGVGMHRLWQHIGGSACGGTAAEGLDGAKLVRMALQYGEQATRIAAGMAGAAAAHTDRVERRVAAVEQIKKKLKV</sequence>
<accession>A0A0E0E276</accession>
<feature type="transmembrane region" description="Helical" evidence="1">
    <location>
        <begin position="24"/>
        <end position="49"/>
    </location>
</feature>
<evidence type="ECO:0000256" key="1">
    <source>
        <dbReference type="SAM" id="Phobius"/>
    </source>
</evidence>
<protein>
    <submittedName>
        <fullName evidence="2">Uncharacterized protein</fullName>
    </submittedName>
</protein>
<name>A0A0E0E276_9ORYZ</name>
<dbReference type="Proteomes" id="UP000008021">
    <property type="component" value="Chromosome 6"/>
</dbReference>
<keyword evidence="3" id="KW-1185">Reference proteome</keyword>
<proteinExistence type="predicted"/>
<dbReference type="AlphaFoldDB" id="A0A0E0E276"/>
<dbReference type="Gramene" id="OMERI06G16960.1">
    <property type="protein sequence ID" value="OMERI06G16960.1"/>
    <property type="gene ID" value="OMERI06G16960"/>
</dbReference>
<reference evidence="2" key="2">
    <citation type="submission" date="2018-05" db="EMBL/GenBank/DDBJ databases">
        <title>OmerRS3 (Oryza meridionalis Reference Sequence Version 3).</title>
        <authorList>
            <person name="Zhang J."/>
            <person name="Kudrna D."/>
            <person name="Lee S."/>
            <person name="Talag J."/>
            <person name="Welchert J."/>
            <person name="Wing R.A."/>
        </authorList>
    </citation>
    <scope>NUCLEOTIDE SEQUENCE [LARGE SCALE GENOMIC DNA]</scope>
    <source>
        <strain evidence="2">cv. OR44</strain>
    </source>
</reference>
<organism evidence="2">
    <name type="scientific">Oryza meridionalis</name>
    <dbReference type="NCBI Taxonomy" id="40149"/>
    <lineage>
        <taxon>Eukaryota</taxon>
        <taxon>Viridiplantae</taxon>
        <taxon>Streptophyta</taxon>
        <taxon>Embryophyta</taxon>
        <taxon>Tracheophyta</taxon>
        <taxon>Spermatophyta</taxon>
        <taxon>Magnoliopsida</taxon>
        <taxon>Liliopsida</taxon>
        <taxon>Poales</taxon>
        <taxon>Poaceae</taxon>
        <taxon>BOP clade</taxon>
        <taxon>Oryzoideae</taxon>
        <taxon>Oryzeae</taxon>
        <taxon>Oryzinae</taxon>
        <taxon>Oryza</taxon>
    </lineage>
</organism>
<keyword evidence="1" id="KW-1133">Transmembrane helix</keyword>
<dbReference type="EnsemblPlants" id="OMERI06G16960.1">
    <property type="protein sequence ID" value="OMERI06G16960.1"/>
    <property type="gene ID" value="OMERI06G16960"/>
</dbReference>
<keyword evidence="1" id="KW-0472">Membrane</keyword>
<evidence type="ECO:0000313" key="3">
    <source>
        <dbReference type="Proteomes" id="UP000008021"/>
    </source>
</evidence>